<evidence type="ECO:0000313" key="1">
    <source>
        <dbReference type="EMBL" id="TLP57086.1"/>
    </source>
</evidence>
<name>A0A5R8YWG3_9ACTN</name>
<organism evidence="1 2">
    <name type="scientific">Microbispora triticiradicis</name>
    <dbReference type="NCBI Taxonomy" id="2200763"/>
    <lineage>
        <taxon>Bacteria</taxon>
        <taxon>Bacillati</taxon>
        <taxon>Actinomycetota</taxon>
        <taxon>Actinomycetes</taxon>
        <taxon>Streptosporangiales</taxon>
        <taxon>Streptosporangiaceae</taxon>
        <taxon>Microbispora</taxon>
    </lineage>
</organism>
<evidence type="ECO:0000313" key="2">
    <source>
        <dbReference type="Proteomes" id="UP000309033"/>
    </source>
</evidence>
<gene>
    <name evidence="1" type="ORF">FED44_22020</name>
</gene>
<sequence>MTEPDIGIVGEWLHSYEEDTGDAEVYRPARHPFRPSRRPRRGLEFRADGTFVELRPGPADRPRPVTGRWHARESGVRVVFPEGGRTDLTVLSCQDGVLTIAK</sequence>
<accession>A0A5R8YWG3</accession>
<reference evidence="1" key="1">
    <citation type="submission" date="2019-05" db="EMBL/GenBank/DDBJ databases">
        <title>Isolation, diversity and antifungal activity of Actinobacteria from wheat.</title>
        <authorList>
            <person name="Yu B."/>
        </authorList>
    </citation>
    <scope>NUCLEOTIDE SEQUENCE [LARGE SCALE GENOMIC DNA]</scope>
    <source>
        <strain evidence="1">NEAU-HEGS1-5</strain>
    </source>
</reference>
<keyword evidence="2" id="KW-1185">Reference proteome</keyword>
<protein>
    <submittedName>
        <fullName evidence="1">Uncharacterized protein</fullName>
    </submittedName>
</protein>
<dbReference type="EMBL" id="VANP01000008">
    <property type="protein sequence ID" value="TLP57086.1"/>
    <property type="molecule type" value="Genomic_DNA"/>
</dbReference>
<dbReference type="Proteomes" id="UP000309033">
    <property type="component" value="Unassembled WGS sequence"/>
</dbReference>
<dbReference type="AlphaFoldDB" id="A0A5R8YWG3"/>
<dbReference type="OrthoDB" id="2651079at2"/>
<comment type="caution">
    <text evidence="1">The sequence shown here is derived from an EMBL/GenBank/DDBJ whole genome shotgun (WGS) entry which is preliminary data.</text>
</comment>
<proteinExistence type="predicted"/>